<dbReference type="EMBL" id="FO082046">
    <property type="protein sequence ID" value="CCE86742.1"/>
    <property type="molecule type" value="Genomic_DNA"/>
</dbReference>
<reference evidence="1 2" key="1">
    <citation type="journal article" date="2012" name="G3 (Bethesda)">
        <title>Pichia sorbitophila, an interspecies yeast hybrid reveals early steps of genome resolution following polyploidization.</title>
        <authorList>
            <person name="Leh Louis V."/>
            <person name="Despons L."/>
            <person name="Friedrich A."/>
            <person name="Martin T."/>
            <person name="Durrens P."/>
            <person name="Casaregola S."/>
            <person name="Neuveglise C."/>
            <person name="Fairhead C."/>
            <person name="Marck C."/>
            <person name="Cruz J.A."/>
            <person name="Straub M.L."/>
            <person name="Kugler V."/>
            <person name="Sacerdot C."/>
            <person name="Uzunov Z."/>
            <person name="Thierry A."/>
            <person name="Weiss S."/>
            <person name="Bleykasten C."/>
            <person name="De Montigny J."/>
            <person name="Jacques N."/>
            <person name="Jung P."/>
            <person name="Lemaire M."/>
            <person name="Mallet S."/>
            <person name="Morel G."/>
            <person name="Richard G.F."/>
            <person name="Sarkar A."/>
            <person name="Savel G."/>
            <person name="Schacherer J."/>
            <person name="Seret M.L."/>
            <person name="Talla E."/>
            <person name="Samson G."/>
            <person name="Jubin C."/>
            <person name="Poulain J."/>
            <person name="Vacherie B."/>
            <person name="Barbe V."/>
            <person name="Pelletier E."/>
            <person name="Sherman D.J."/>
            <person name="Westhof E."/>
            <person name="Weissenbach J."/>
            <person name="Baret P.V."/>
            <person name="Wincker P."/>
            <person name="Gaillardin C."/>
            <person name="Dujon B."/>
            <person name="Souciet J.L."/>
        </authorList>
    </citation>
    <scope>NUCLEOTIDE SEQUENCE [LARGE SCALE GENOMIC DNA]</scope>
    <source>
        <strain evidence="2">ATCC MYA-4447 / BCRC 22081 / CBS 7064 / NBRC 10061 / NRRL Y-12695</strain>
    </source>
</reference>
<dbReference type="InParanoid" id="G8Y1N9"/>
<sequence length="119" mass="13502">MQHERETHPDKLSRPVLGAQCAFLTKAKLLEKCFRWRSPLSGDDPAGSFLHAGVYVHFGESFLRITRAMLQVSWNRDFRSVFTPLSSSFCRGTGQYSVASTEGAGTLWKEVFTPYWGRI</sequence>
<keyword evidence="2" id="KW-1185">Reference proteome</keyword>
<accession>G8Y1N9</accession>
<protein>
    <submittedName>
        <fullName evidence="1">Piso0_005252 protein</fullName>
    </submittedName>
</protein>
<dbReference type="Proteomes" id="UP000005222">
    <property type="component" value="Chromosome N"/>
</dbReference>
<dbReference type="HOGENOM" id="CLU_2062347_0_0_1"/>
<evidence type="ECO:0000313" key="2">
    <source>
        <dbReference type="Proteomes" id="UP000005222"/>
    </source>
</evidence>
<evidence type="ECO:0000313" key="1">
    <source>
        <dbReference type="EMBL" id="CCE86742.1"/>
    </source>
</evidence>
<name>G8Y1N9_PICSO</name>
<organism evidence="1 2">
    <name type="scientific">Pichia sorbitophila (strain ATCC MYA-4447 / BCRC 22081 / CBS 7064 / NBRC 10061 / NRRL Y-12695)</name>
    <name type="common">Hybrid yeast</name>
    <dbReference type="NCBI Taxonomy" id="559304"/>
    <lineage>
        <taxon>Eukaryota</taxon>
        <taxon>Fungi</taxon>
        <taxon>Dikarya</taxon>
        <taxon>Ascomycota</taxon>
        <taxon>Saccharomycotina</taxon>
        <taxon>Pichiomycetes</taxon>
        <taxon>Debaryomycetaceae</taxon>
        <taxon>Millerozyma</taxon>
    </lineage>
</organism>
<dbReference type="AlphaFoldDB" id="G8Y1N9"/>
<gene>
    <name evidence="1" type="primary">Piso0_005252</name>
    <name evidence="1" type="ORF">GNLVRS01_PISO0N11057g</name>
</gene>
<proteinExistence type="predicted"/>